<feature type="transmembrane region" description="Helical" evidence="1">
    <location>
        <begin position="112"/>
        <end position="133"/>
    </location>
</feature>
<proteinExistence type="predicted"/>
<feature type="transmembrane region" description="Helical" evidence="1">
    <location>
        <begin position="377"/>
        <end position="397"/>
    </location>
</feature>
<protein>
    <recommendedName>
        <fullName evidence="4">Glycosyltransferase RgtA/B/C/D-like domain-containing protein</fullName>
    </recommendedName>
</protein>
<evidence type="ECO:0000313" key="2">
    <source>
        <dbReference type="EMBL" id="KAA8816505.1"/>
    </source>
</evidence>
<accession>A0A5M9ZD06</accession>
<keyword evidence="1" id="KW-1133">Transmembrane helix</keyword>
<feature type="transmembrane region" description="Helical" evidence="1">
    <location>
        <begin position="145"/>
        <end position="165"/>
    </location>
</feature>
<feature type="transmembrane region" description="Helical" evidence="1">
    <location>
        <begin position="196"/>
        <end position="226"/>
    </location>
</feature>
<feature type="transmembrane region" description="Helical" evidence="1">
    <location>
        <begin position="21"/>
        <end position="43"/>
    </location>
</feature>
<reference evidence="2 3" key="1">
    <citation type="journal article" date="2019" name="Syst. Appl. Microbiol.">
        <title>Characterization of Bifidobacterium species in feaces of the Egyptian fruit bat: Description of B. vespertilionis sp. nov. and B. rousetti sp. nov.</title>
        <authorList>
            <person name="Modesto M."/>
            <person name="Satti M."/>
            <person name="Watanabe K."/>
            <person name="Puglisi E."/>
            <person name="Morelli L."/>
            <person name="Huang C.-H."/>
            <person name="Liou J.-S."/>
            <person name="Miyashita M."/>
            <person name="Tamura T."/>
            <person name="Saito S."/>
            <person name="Mori K."/>
            <person name="Huang L."/>
            <person name="Sciavilla P."/>
            <person name="Sandri C."/>
            <person name="Spiezio C."/>
            <person name="Vitali F."/>
            <person name="Cavalieri D."/>
            <person name="Perpetuini G."/>
            <person name="Tofalo R."/>
            <person name="Bonetti A."/>
            <person name="Arita M."/>
            <person name="Mattarelli P."/>
        </authorList>
    </citation>
    <scope>NUCLEOTIDE SEQUENCE [LARGE SCALE GENOMIC DNA]</scope>
    <source>
        <strain evidence="2 3">RST27</strain>
    </source>
</reference>
<evidence type="ECO:0008006" key="4">
    <source>
        <dbReference type="Google" id="ProtNLM"/>
    </source>
</evidence>
<organism evidence="2 3">
    <name type="scientific">Bifidobacterium callitrichos</name>
    <dbReference type="NCBI Taxonomy" id="762209"/>
    <lineage>
        <taxon>Bacteria</taxon>
        <taxon>Bacillati</taxon>
        <taxon>Actinomycetota</taxon>
        <taxon>Actinomycetes</taxon>
        <taxon>Bifidobacteriales</taxon>
        <taxon>Bifidobacteriaceae</taxon>
        <taxon>Bifidobacterium</taxon>
    </lineage>
</organism>
<gene>
    <name evidence="2" type="ORF">EMB92_06275</name>
</gene>
<feature type="transmembrane region" description="Helical" evidence="1">
    <location>
        <begin position="344"/>
        <end position="365"/>
    </location>
</feature>
<dbReference type="RefSeq" id="WP_150394172.1">
    <property type="nucleotide sequence ID" value="NZ_RZJP01000002.1"/>
</dbReference>
<feature type="transmembrane region" description="Helical" evidence="1">
    <location>
        <begin position="409"/>
        <end position="429"/>
    </location>
</feature>
<keyword evidence="1" id="KW-0472">Membrane</keyword>
<feature type="transmembrane region" description="Helical" evidence="1">
    <location>
        <begin position="247"/>
        <end position="267"/>
    </location>
</feature>
<feature type="transmembrane region" description="Helical" evidence="1">
    <location>
        <begin position="441"/>
        <end position="466"/>
    </location>
</feature>
<feature type="transmembrane region" description="Helical" evidence="1">
    <location>
        <begin position="170"/>
        <end position="190"/>
    </location>
</feature>
<evidence type="ECO:0000313" key="3">
    <source>
        <dbReference type="Proteomes" id="UP000326060"/>
    </source>
</evidence>
<feature type="transmembrane region" description="Helical" evidence="1">
    <location>
        <begin position="81"/>
        <end position="100"/>
    </location>
</feature>
<dbReference type="AlphaFoldDB" id="A0A5M9ZD06"/>
<name>A0A5M9ZD06_9BIFI</name>
<comment type="caution">
    <text evidence="2">The sequence shown here is derived from an EMBL/GenBank/DDBJ whole genome shotgun (WGS) entry which is preliminary data.</text>
</comment>
<dbReference type="Proteomes" id="UP000326060">
    <property type="component" value="Unassembled WGS sequence"/>
</dbReference>
<sequence length="470" mass="53277">MNTIRRVRHKLMSHDAMPQRLLLAAFLVAYFVILCALSVRAPIDKDFFPDEKWRLTLPLYFYEHGSLPTGYEESTRMTPWGFSYASYPLMLSTVLGGILMKIMGLMTSNINWIVFAGRLVCIGAGVVFAYFVIRISELLFDAPISYLFASTVIFLPQIVFCSLYFNNDIIALCGSSMILYSWLLGFKNGWSIRSGILLTLGVAVIALSYYNAYSWILMSIFVYFLVWHRSSDSFVSLFQNRRFYRMTFMIIGIVLVLILPFFIRAAIINHGDFLGFSTVSRMSEQYGESSYKPSGRPTPQHLGMSLWGMLTTNHYLGGTNSWLLFTYRSFIGVFGPMKVFLPQIMYILFGLIFSVGVVGCIAGTIFDAVHGAYGKRWCFDAVMLCNMVIVIALALQYSYATDYQAQGRYILPMVLSFMYFVTRGWSYALNAVGVVTRRKELIYLLCGGVIGVECCLVIVSFVAYYLPAVR</sequence>
<keyword evidence="1" id="KW-0812">Transmembrane</keyword>
<dbReference type="EMBL" id="RZJP01000002">
    <property type="protein sequence ID" value="KAA8816505.1"/>
    <property type="molecule type" value="Genomic_DNA"/>
</dbReference>
<evidence type="ECO:0000256" key="1">
    <source>
        <dbReference type="SAM" id="Phobius"/>
    </source>
</evidence>